<accession>A0AAW1XBC6</accession>
<evidence type="ECO:0000313" key="1">
    <source>
        <dbReference type="EMBL" id="KAK9934298.1"/>
    </source>
</evidence>
<comment type="caution">
    <text evidence="1">The sequence shown here is derived from an EMBL/GenBank/DDBJ whole genome shotgun (WGS) entry which is preliminary data.</text>
</comment>
<evidence type="ECO:0000313" key="2">
    <source>
        <dbReference type="Proteomes" id="UP001457282"/>
    </source>
</evidence>
<proteinExistence type="predicted"/>
<keyword evidence="2" id="KW-1185">Reference proteome</keyword>
<dbReference type="AlphaFoldDB" id="A0AAW1XBC6"/>
<organism evidence="1 2">
    <name type="scientific">Rubus argutus</name>
    <name type="common">Southern blackberry</name>
    <dbReference type="NCBI Taxonomy" id="59490"/>
    <lineage>
        <taxon>Eukaryota</taxon>
        <taxon>Viridiplantae</taxon>
        <taxon>Streptophyta</taxon>
        <taxon>Embryophyta</taxon>
        <taxon>Tracheophyta</taxon>
        <taxon>Spermatophyta</taxon>
        <taxon>Magnoliopsida</taxon>
        <taxon>eudicotyledons</taxon>
        <taxon>Gunneridae</taxon>
        <taxon>Pentapetalae</taxon>
        <taxon>rosids</taxon>
        <taxon>fabids</taxon>
        <taxon>Rosales</taxon>
        <taxon>Rosaceae</taxon>
        <taxon>Rosoideae</taxon>
        <taxon>Rosoideae incertae sedis</taxon>
        <taxon>Rubus</taxon>
    </lineage>
</organism>
<gene>
    <name evidence="1" type="ORF">M0R45_021448</name>
</gene>
<sequence length="100" mass="11109">MNAASLTCLEEVEVEALREQGGNSLLFFASSLGWFQVLEITSETVISFAHTVSAAVLYVQWKFENVAHKLEVAFLIFPQVLMAIQPSNRQHSRSIPSINA</sequence>
<reference evidence="1 2" key="1">
    <citation type="journal article" date="2023" name="G3 (Bethesda)">
        <title>A chromosome-length genome assembly and annotation of blackberry (Rubus argutus, cv. 'Hillquist').</title>
        <authorList>
            <person name="Bruna T."/>
            <person name="Aryal R."/>
            <person name="Dudchenko O."/>
            <person name="Sargent D.J."/>
            <person name="Mead D."/>
            <person name="Buti M."/>
            <person name="Cavallini A."/>
            <person name="Hytonen T."/>
            <person name="Andres J."/>
            <person name="Pham M."/>
            <person name="Weisz D."/>
            <person name="Mascagni F."/>
            <person name="Usai G."/>
            <person name="Natali L."/>
            <person name="Bassil N."/>
            <person name="Fernandez G.E."/>
            <person name="Lomsadze A."/>
            <person name="Armour M."/>
            <person name="Olukolu B."/>
            <person name="Poorten T."/>
            <person name="Britton C."/>
            <person name="Davik J."/>
            <person name="Ashrafi H."/>
            <person name="Aiden E.L."/>
            <person name="Borodovsky M."/>
            <person name="Worthington M."/>
        </authorList>
    </citation>
    <scope>NUCLEOTIDE SEQUENCE [LARGE SCALE GENOMIC DNA]</scope>
    <source>
        <strain evidence="1">PI 553951</strain>
    </source>
</reference>
<dbReference type="EMBL" id="JBEDUW010000004">
    <property type="protein sequence ID" value="KAK9934298.1"/>
    <property type="molecule type" value="Genomic_DNA"/>
</dbReference>
<protein>
    <submittedName>
        <fullName evidence="1">Uncharacterized protein</fullName>
    </submittedName>
</protein>
<dbReference type="Proteomes" id="UP001457282">
    <property type="component" value="Unassembled WGS sequence"/>
</dbReference>
<name>A0AAW1XBC6_RUBAR</name>